<keyword evidence="1" id="KW-0805">Transcription regulation</keyword>
<dbReference type="InterPro" id="IPR009057">
    <property type="entry name" value="Homeodomain-like_sf"/>
</dbReference>
<dbReference type="Pfam" id="PF12833">
    <property type="entry name" value="HTH_18"/>
    <property type="match status" value="1"/>
</dbReference>
<dbReference type="SUPFAM" id="SSF46689">
    <property type="entry name" value="Homeodomain-like"/>
    <property type="match status" value="2"/>
</dbReference>
<dbReference type="GO" id="GO:0043565">
    <property type="term" value="F:sequence-specific DNA binding"/>
    <property type="evidence" value="ECO:0007669"/>
    <property type="project" value="InterPro"/>
</dbReference>
<name>A0A3A9ZJU7_9ACTN</name>
<feature type="domain" description="HTH araC/xylS-type" evidence="4">
    <location>
        <begin position="224"/>
        <end position="325"/>
    </location>
</feature>
<evidence type="ECO:0000256" key="3">
    <source>
        <dbReference type="ARBA" id="ARBA00023163"/>
    </source>
</evidence>
<dbReference type="OrthoDB" id="5464689at2"/>
<sequence>MFDPLSASAPPVGAPTVWEARGLDAAERALRACYGPITLSGGSGGDGVLRLLRARLGLAYLDHASFEMDVDARGGPLGSLAVGQVTSGRITYRSAGGHRHYRAGQVFLAATAEQEYDVVIRRIDAHLAVLAPAVVAQAASGPARRPVRFLGPDPVSPAAARTWVNTYAYVRDGVLAVPDVADHPLLVGNAARLLAAAALATFPNDALTEATGVDRHDAGVATVRRVAAFVDSHPDLDISVADMAAAARVSIRAVQLAFRRHLGTTPTAYLRRARLHQAHRQLLAADPRTTTVGQVAARWGFVNHSRFTAQYRVEFGVPPSRTLRR</sequence>
<dbReference type="AlphaFoldDB" id="A0A3A9ZJU7"/>
<organism evidence="5 6">
    <name type="scientific">Micromonospora endolithica</name>
    <dbReference type="NCBI Taxonomy" id="230091"/>
    <lineage>
        <taxon>Bacteria</taxon>
        <taxon>Bacillati</taxon>
        <taxon>Actinomycetota</taxon>
        <taxon>Actinomycetes</taxon>
        <taxon>Micromonosporales</taxon>
        <taxon>Micromonosporaceae</taxon>
        <taxon>Micromonospora</taxon>
    </lineage>
</organism>
<accession>A0A3A9ZJU7</accession>
<dbReference type="RefSeq" id="WP_120727913.1">
    <property type="nucleotide sequence ID" value="NZ_RBAK01000003.1"/>
</dbReference>
<evidence type="ECO:0000256" key="2">
    <source>
        <dbReference type="ARBA" id="ARBA00023125"/>
    </source>
</evidence>
<evidence type="ECO:0000313" key="5">
    <source>
        <dbReference type="EMBL" id="RKN48573.1"/>
    </source>
</evidence>
<dbReference type="Gene3D" id="1.10.10.60">
    <property type="entry name" value="Homeodomain-like"/>
    <property type="match status" value="1"/>
</dbReference>
<protein>
    <submittedName>
        <fullName evidence="5">AraC family transcriptional regulator</fullName>
    </submittedName>
</protein>
<dbReference type="Proteomes" id="UP000281726">
    <property type="component" value="Unassembled WGS sequence"/>
</dbReference>
<dbReference type="SMART" id="SM00342">
    <property type="entry name" value="HTH_ARAC"/>
    <property type="match status" value="1"/>
</dbReference>
<keyword evidence="6" id="KW-1185">Reference proteome</keyword>
<dbReference type="InterPro" id="IPR018060">
    <property type="entry name" value="HTH_AraC"/>
</dbReference>
<keyword evidence="2" id="KW-0238">DNA-binding</keyword>
<evidence type="ECO:0000259" key="4">
    <source>
        <dbReference type="PROSITE" id="PS01124"/>
    </source>
</evidence>
<reference evidence="5 6" key="1">
    <citation type="journal article" date="2004" name="Syst. Appl. Microbiol.">
        <title>Cryptoendolithic actinomycetes from antarctic sandstone rock samples: Micromonospora endolithica sp. nov. and two isolates related to Micromonospora coerulea Jensen 1932.</title>
        <authorList>
            <person name="Hirsch P."/>
            <person name="Mevs U."/>
            <person name="Kroppenstedt R.M."/>
            <person name="Schumann P."/>
            <person name="Stackebrandt E."/>
        </authorList>
    </citation>
    <scope>NUCLEOTIDE SEQUENCE [LARGE SCALE GENOMIC DNA]</scope>
    <source>
        <strain evidence="5 6">JCM 12677</strain>
    </source>
</reference>
<dbReference type="PANTHER" id="PTHR46796:SF12">
    <property type="entry name" value="HTH-TYPE DNA-BINDING TRANSCRIPTIONAL ACTIVATOR EUTR"/>
    <property type="match status" value="1"/>
</dbReference>
<gene>
    <name evidence="5" type="ORF">D7223_11370</name>
</gene>
<comment type="caution">
    <text evidence="5">The sequence shown here is derived from an EMBL/GenBank/DDBJ whole genome shotgun (WGS) entry which is preliminary data.</text>
</comment>
<dbReference type="PROSITE" id="PS01124">
    <property type="entry name" value="HTH_ARAC_FAMILY_2"/>
    <property type="match status" value="1"/>
</dbReference>
<dbReference type="EMBL" id="RBAK01000003">
    <property type="protein sequence ID" value="RKN48573.1"/>
    <property type="molecule type" value="Genomic_DNA"/>
</dbReference>
<evidence type="ECO:0000313" key="6">
    <source>
        <dbReference type="Proteomes" id="UP000281726"/>
    </source>
</evidence>
<dbReference type="PANTHER" id="PTHR46796">
    <property type="entry name" value="HTH-TYPE TRANSCRIPTIONAL ACTIVATOR RHAS-RELATED"/>
    <property type="match status" value="1"/>
</dbReference>
<evidence type="ECO:0000256" key="1">
    <source>
        <dbReference type="ARBA" id="ARBA00023015"/>
    </source>
</evidence>
<dbReference type="GO" id="GO:0003700">
    <property type="term" value="F:DNA-binding transcription factor activity"/>
    <property type="evidence" value="ECO:0007669"/>
    <property type="project" value="InterPro"/>
</dbReference>
<keyword evidence="3" id="KW-0804">Transcription</keyword>
<proteinExistence type="predicted"/>
<dbReference type="InterPro" id="IPR050204">
    <property type="entry name" value="AraC_XylS_family_regulators"/>
</dbReference>